<feature type="compositionally biased region" description="Pro residues" evidence="1">
    <location>
        <begin position="600"/>
        <end position="613"/>
    </location>
</feature>
<feature type="chain" id="PRO_5031526754" evidence="2">
    <location>
        <begin position="23"/>
        <end position="849"/>
    </location>
</feature>
<name>A0A7S3Q4R4_9STRA</name>
<proteinExistence type="predicted"/>
<feature type="compositionally biased region" description="Gly residues" evidence="1">
    <location>
        <begin position="622"/>
        <end position="631"/>
    </location>
</feature>
<feature type="compositionally biased region" description="Basic and acidic residues" evidence="1">
    <location>
        <begin position="558"/>
        <end position="567"/>
    </location>
</feature>
<feature type="signal peptide" evidence="2">
    <location>
        <begin position="1"/>
        <end position="22"/>
    </location>
</feature>
<feature type="compositionally biased region" description="Gly residues" evidence="1">
    <location>
        <begin position="572"/>
        <end position="585"/>
    </location>
</feature>
<feature type="compositionally biased region" description="Low complexity" evidence="1">
    <location>
        <begin position="809"/>
        <end position="823"/>
    </location>
</feature>
<accession>A0A7S3Q4R4</accession>
<feature type="region of interest" description="Disordered" evidence="1">
    <location>
        <begin position="525"/>
        <end position="643"/>
    </location>
</feature>
<evidence type="ECO:0000313" key="3">
    <source>
        <dbReference type="EMBL" id="CAE0465477.1"/>
    </source>
</evidence>
<evidence type="ECO:0000256" key="2">
    <source>
        <dbReference type="SAM" id="SignalP"/>
    </source>
</evidence>
<feature type="compositionally biased region" description="Low complexity" evidence="1">
    <location>
        <begin position="529"/>
        <end position="541"/>
    </location>
</feature>
<organism evidence="3">
    <name type="scientific">Chaetoceros debilis</name>
    <dbReference type="NCBI Taxonomy" id="122233"/>
    <lineage>
        <taxon>Eukaryota</taxon>
        <taxon>Sar</taxon>
        <taxon>Stramenopiles</taxon>
        <taxon>Ochrophyta</taxon>
        <taxon>Bacillariophyta</taxon>
        <taxon>Coscinodiscophyceae</taxon>
        <taxon>Chaetocerotophycidae</taxon>
        <taxon>Chaetocerotales</taxon>
        <taxon>Chaetocerotaceae</taxon>
        <taxon>Chaetoceros</taxon>
    </lineage>
</organism>
<evidence type="ECO:0000256" key="1">
    <source>
        <dbReference type="SAM" id="MobiDB-lite"/>
    </source>
</evidence>
<gene>
    <name evidence="3" type="ORF">CDEB00056_LOCUS10318</name>
</gene>
<reference evidence="3" key="1">
    <citation type="submission" date="2021-01" db="EMBL/GenBank/DDBJ databases">
        <authorList>
            <person name="Corre E."/>
            <person name="Pelletier E."/>
            <person name="Niang G."/>
            <person name="Scheremetjew M."/>
            <person name="Finn R."/>
            <person name="Kale V."/>
            <person name="Holt S."/>
            <person name="Cochrane G."/>
            <person name="Meng A."/>
            <person name="Brown T."/>
            <person name="Cohen L."/>
        </authorList>
    </citation>
    <scope>NUCLEOTIDE SEQUENCE</scope>
    <source>
        <strain evidence="3">MM31A-1</strain>
    </source>
</reference>
<keyword evidence="2" id="KW-0732">Signal</keyword>
<feature type="compositionally biased region" description="Gly residues" evidence="1">
    <location>
        <begin position="201"/>
        <end position="210"/>
    </location>
</feature>
<sequence length="849" mass="88477">MRSIAASTALLYLANASYHAQASSDSDGIIANAMNNLPEGSAIRRMHVTSAPTPCEDDNHIGAPHGTSGVYDDPDFHFPLANGSLEHCNWLSSNASALAYRRATYCVDPNIMGACPISCGTSQFDDPDFKFPISNSSMQSCSWITENLSVVAFRRSTYCPLVGVFCPETCGYFPNSIFPTPAPPAQGVPHSHPIGGGGINNPVGGGGGVGQLPQPPKGGKKQGKKGAAPDPVLTIPIGTGVFDDPIFHFPLLHNGDTQHCGWIASNQLSTAYRRQTYCSDPFIMGACPISCGANRFDDPNFMFPLNGNGSLQRCSWILASSIAVDYRRSTYCPLVGIFCPESCGYHPYNTFPSPSPLIPGGSSKAPTHSHGPGGIPGGGNIPIGGGINNPVGGGGNNNGGGGINNPVGGVYNNPDFQFPIDGGFIQNCAWITSEPSFTASRRATYCANSIILANCPTSCGTYQFDNPSFTFPINSDGSSQQCTWIVDNVAAIDYRRSTYCSSVGTFCPESCGYYPFGDGSVGNGGVPPLGGKKSSKKGGLPAPAPSPTEHSHGGGQPHFHEGGDVAHAHPNNGGGINNPVGGGGQFPQPPKGGKKGSNGPLPPTFPTPSPPINTPHSHPTNSGGGTTGNGGVPSNPSSPATSPVYDDTNFRFPLYNNGFLMPCNWLVSNNSAVASRRALYCNDLSILGACPISCGTSQYDDPSFTFVVNTNGNSSMQTCSWIMSNDIQEIDTRRSMYCPTVGRFCPVSCGYYPFSIFAAPAPNVNAPMPTPFAPTSPGKGLSPSKKGKKGASNKSNGTVPNPVPAPSPTATGGTFASSLTTSASSDKKDMQSSMVTVITVAAAFVWWYM</sequence>
<dbReference type="EMBL" id="HBIO01013268">
    <property type="protein sequence ID" value="CAE0465477.1"/>
    <property type="molecule type" value="Transcribed_RNA"/>
</dbReference>
<feature type="region of interest" description="Disordered" evidence="1">
    <location>
        <begin position="770"/>
        <end position="823"/>
    </location>
</feature>
<protein>
    <submittedName>
        <fullName evidence="3">Uncharacterized protein</fullName>
    </submittedName>
</protein>
<dbReference type="AlphaFoldDB" id="A0A7S3Q4R4"/>
<feature type="region of interest" description="Disordered" evidence="1">
    <location>
        <begin position="201"/>
        <end position="229"/>
    </location>
</feature>